<dbReference type="SMART" id="SM00342">
    <property type="entry name" value="HTH_ARAC"/>
    <property type="match status" value="1"/>
</dbReference>
<comment type="caution">
    <text evidence="5">The sequence shown here is derived from an EMBL/GenBank/DDBJ whole genome shotgun (WGS) entry which is preliminary data.</text>
</comment>
<dbReference type="PANTHER" id="PTHR43280">
    <property type="entry name" value="ARAC-FAMILY TRANSCRIPTIONAL REGULATOR"/>
    <property type="match status" value="1"/>
</dbReference>
<feature type="domain" description="HTH araC/xylS-type" evidence="4">
    <location>
        <begin position="192"/>
        <end position="290"/>
    </location>
</feature>
<organism evidence="5 6">
    <name type="scientific">Aureibacter tunicatorum</name>
    <dbReference type="NCBI Taxonomy" id="866807"/>
    <lineage>
        <taxon>Bacteria</taxon>
        <taxon>Pseudomonadati</taxon>
        <taxon>Bacteroidota</taxon>
        <taxon>Cytophagia</taxon>
        <taxon>Cytophagales</taxon>
        <taxon>Persicobacteraceae</taxon>
        <taxon>Aureibacter</taxon>
    </lineage>
</organism>
<dbReference type="PROSITE" id="PS01124">
    <property type="entry name" value="HTH_ARAC_FAMILY_2"/>
    <property type="match status" value="1"/>
</dbReference>
<dbReference type="Proteomes" id="UP001185092">
    <property type="component" value="Unassembled WGS sequence"/>
</dbReference>
<keyword evidence="1" id="KW-0805">Transcription regulation</keyword>
<reference evidence="5" key="1">
    <citation type="submission" date="2023-07" db="EMBL/GenBank/DDBJ databases">
        <title>Genomic Encyclopedia of Type Strains, Phase IV (KMG-IV): sequencing the most valuable type-strain genomes for metagenomic binning, comparative biology and taxonomic classification.</title>
        <authorList>
            <person name="Goeker M."/>
        </authorList>
    </citation>
    <scope>NUCLEOTIDE SEQUENCE</scope>
    <source>
        <strain evidence="5">DSM 26174</strain>
    </source>
</reference>
<keyword evidence="2" id="KW-0238">DNA-binding</keyword>
<protein>
    <submittedName>
        <fullName evidence="5">AraC family transcriptional activator of pobA</fullName>
    </submittedName>
</protein>
<evidence type="ECO:0000256" key="1">
    <source>
        <dbReference type="ARBA" id="ARBA00023015"/>
    </source>
</evidence>
<dbReference type="Gene3D" id="2.60.120.10">
    <property type="entry name" value="Jelly Rolls"/>
    <property type="match status" value="1"/>
</dbReference>
<dbReference type="EMBL" id="JAVDQD010000005">
    <property type="protein sequence ID" value="MDR6240659.1"/>
    <property type="molecule type" value="Genomic_DNA"/>
</dbReference>
<dbReference type="InterPro" id="IPR003313">
    <property type="entry name" value="AraC-bd"/>
</dbReference>
<name>A0AAE3XRG0_9BACT</name>
<dbReference type="InterPro" id="IPR009057">
    <property type="entry name" value="Homeodomain-like_sf"/>
</dbReference>
<keyword evidence="3" id="KW-0804">Transcription</keyword>
<dbReference type="Gene3D" id="1.10.10.60">
    <property type="entry name" value="Homeodomain-like"/>
    <property type="match status" value="1"/>
</dbReference>
<gene>
    <name evidence="5" type="ORF">HNQ88_003735</name>
</gene>
<dbReference type="InterPro" id="IPR014710">
    <property type="entry name" value="RmlC-like_jellyroll"/>
</dbReference>
<dbReference type="GO" id="GO:0003700">
    <property type="term" value="F:DNA-binding transcription factor activity"/>
    <property type="evidence" value="ECO:0007669"/>
    <property type="project" value="InterPro"/>
</dbReference>
<dbReference type="SUPFAM" id="SSF51215">
    <property type="entry name" value="Regulatory protein AraC"/>
    <property type="match status" value="1"/>
</dbReference>
<keyword evidence="6" id="KW-1185">Reference proteome</keyword>
<sequence length="292" mass="33702">MKVYQYMHAPSPAFGMDIFKPDFQHEGVVLLSNNGNGNKGIPIRCDHFIIVLCLEGEAFRRINHHRFPIKKGSLHIIKPGDIHSFSNTTSDFDIRLLLFERDYLLKSGMKAEVLDALLSFSEDCVPNIELENQDKLMWKSIFEDIDLELSGNEVFQAEIVNGILLNVIARIKRHFHCVEIPESGSRQQDIFLSYKKLVGEHFMEKKTVQEYADLMHISSKHLSETVKLLSGKSALFYIHERIILEAEYLITYTSASISEIAFYLNFDTPSHFGRFFKKQKLQTPLKFRVSVK</sequence>
<evidence type="ECO:0000313" key="5">
    <source>
        <dbReference type="EMBL" id="MDR6240659.1"/>
    </source>
</evidence>
<accession>A0AAE3XRG0</accession>
<proteinExistence type="predicted"/>
<dbReference type="Pfam" id="PF12833">
    <property type="entry name" value="HTH_18"/>
    <property type="match status" value="1"/>
</dbReference>
<dbReference type="AlphaFoldDB" id="A0AAE3XRG0"/>
<dbReference type="GO" id="GO:0043565">
    <property type="term" value="F:sequence-specific DNA binding"/>
    <property type="evidence" value="ECO:0007669"/>
    <property type="project" value="InterPro"/>
</dbReference>
<evidence type="ECO:0000256" key="2">
    <source>
        <dbReference type="ARBA" id="ARBA00023125"/>
    </source>
</evidence>
<evidence type="ECO:0000259" key="4">
    <source>
        <dbReference type="PROSITE" id="PS01124"/>
    </source>
</evidence>
<dbReference type="SUPFAM" id="SSF46689">
    <property type="entry name" value="Homeodomain-like"/>
    <property type="match status" value="1"/>
</dbReference>
<dbReference type="RefSeq" id="WP_309940766.1">
    <property type="nucleotide sequence ID" value="NZ_AP025306.1"/>
</dbReference>
<dbReference type="PANTHER" id="PTHR43280:SF32">
    <property type="entry name" value="TRANSCRIPTIONAL REGULATORY PROTEIN"/>
    <property type="match status" value="1"/>
</dbReference>
<evidence type="ECO:0000313" key="6">
    <source>
        <dbReference type="Proteomes" id="UP001185092"/>
    </source>
</evidence>
<dbReference type="InterPro" id="IPR018060">
    <property type="entry name" value="HTH_AraC"/>
</dbReference>
<dbReference type="InterPro" id="IPR037923">
    <property type="entry name" value="HTH-like"/>
</dbReference>
<dbReference type="Pfam" id="PF02311">
    <property type="entry name" value="AraC_binding"/>
    <property type="match status" value="1"/>
</dbReference>
<evidence type="ECO:0000256" key="3">
    <source>
        <dbReference type="ARBA" id="ARBA00023163"/>
    </source>
</evidence>